<evidence type="ECO:0000313" key="2">
    <source>
        <dbReference type="Proteomes" id="UP000820977"/>
    </source>
</evidence>
<dbReference type="InterPro" id="IPR025590">
    <property type="entry name" value="DUF4348"/>
</dbReference>
<evidence type="ECO:0000313" key="1">
    <source>
        <dbReference type="EMBL" id="NPE24932.1"/>
    </source>
</evidence>
<proteinExistence type="predicted"/>
<organism evidence="1 2">
    <name type="scientific">Xylanibacter caecicola</name>
    <dbReference type="NCBI Taxonomy" id="2736294"/>
    <lineage>
        <taxon>Bacteria</taxon>
        <taxon>Pseudomonadati</taxon>
        <taxon>Bacteroidota</taxon>
        <taxon>Bacteroidia</taxon>
        <taxon>Bacteroidales</taxon>
        <taxon>Prevotellaceae</taxon>
        <taxon>Xylanibacter</taxon>
    </lineage>
</organism>
<sequence>MCMMFWTTGCTERKPIADSLAVDSVIDTTLNVDTMEQLIEEQPMPVAADELFDDFIFNFAANHKLQIKRIKFPLQVDDCGEKRTIAKSDWKMEHFFMEQGFYTLIFDTERQMNAVKDTTINNVVVEKINLANEKVKDYVFKRINGAWMLVAIRKSELSQHPNSSFLSFYQKFATDASFQERSLNNPVIFTGQDPDDDFSTMTGEIAPETWPAFAPELPSGKIYNIIYGHGKTSGNQKIFLMRGISNGMEMQLTFKCVGGDWKLVKLSE</sequence>
<reference evidence="1 2" key="1">
    <citation type="submission" date="2020-05" db="EMBL/GenBank/DDBJ databases">
        <title>Distinct polysaccharide utilization as determinants for interspecies competition between intestinal Prevotella spp.</title>
        <authorList>
            <person name="Galvez E.J.C."/>
            <person name="Iljazovic A."/>
            <person name="Strowig T."/>
        </authorList>
    </citation>
    <scope>NUCLEOTIDE SEQUENCE [LARGE SCALE GENOMIC DNA]</scope>
    <source>
        <strain evidence="1 2">PCHR</strain>
    </source>
</reference>
<dbReference type="Gene3D" id="3.10.450.410">
    <property type="match status" value="1"/>
</dbReference>
<accession>A0ABX2B1M6</accession>
<dbReference type="Proteomes" id="UP000820977">
    <property type="component" value="Unassembled WGS sequence"/>
</dbReference>
<comment type="caution">
    <text evidence="1">The sequence shown here is derived from an EMBL/GenBank/DDBJ whole genome shotgun (WGS) entry which is preliminary data.</text>
</comment>
<dbReference type="Pfam" id="PF14254">
    <property type="entry name" value="DUF4348"/>
    <property type="match status" value="1"/>
</dbReference>
<name>A0ABX2B1M6_9BACT</name>
<dbReference type="EMBL" id="JABKKJ010000006">
    <property type="protein sequence ID" value="NPE24932.1"/>
    <property type="molecule type" value="Genomic_DNA"/>
</dbReference>
<keyword evidence="2" id="KW-1185">Reference proteome</keyword>
<protein>
    <submittedName>
        <fullName evidence="1">DUF4348 domain-containing protein</fullName>
    </submittedName>
</protein>
<gene>
    <name evidence="1" type="ORF">HPS54_05270</name>
</gene>